<protein>
    <submittedName>
        <fullName evidence="1">Uncharacterized protein</fullName>
    </submittedName>
</protein>
<gene>
    <name evidence="1" type="ORF">PG997_010818</name>
</gene>
<name>A0ABR1VHA3_9PEZI</name>
<evidence type="ECO:0000313" key="2">
    <source>
        <dbReference type="Proteomes" id="UP001433268"/>
    </source>
</evidence>
<dbReference type="EMBL" id="JAQQWN010000008">
    <property type="protein sequence ID" value="KAK8070615.1"/>
    <property type="molecule type" value="Genomic_DNA"/>
</dbReference>
<dbReference type="GeneID" id="92048193"/>
<keyword evidence="2" id="KW-1185">Reference proteome</keyword>
<sequence>METREERLATWAVPLVGHHHYLRFLEGSLNSDPNNTNDVSKVSEAKLQFDEVGDHLLQKTAAVEDAETPKQWHFKVLSLPRIRPGGLVLSVPRGIFQLIQGYWYLLPRTVDVFLSNNAIFTSADCPASGRRSAVWKVANSRSTGFDCVSMSSDRADRTTYILYHHLADEDAVFGALLATSERCVDHYFFVSVLYWSPHQQIEAHRNFIDDAVLGIERRTRFGHPGRLMDGLGGRPDLDDHYSTTMEDPKTTIRQLGYCQTDLAVIGHVPRACLDAGEQLVRAIEEDQRNLALLTDDDDDDDPLELNARPGYHRLGAALTMTRGDVEYARRRTAMLLSQVQQMKDRSQNQTSFVSIYLIPRGAILDSVLLQLGAPIY</sequence>
<comment type="caution">
    <text evidence="1">The sequence shown here is derived from an EMBL/GenBank/DDBJ whole genome shotgun (WGS) entry which is preliminary data.</text>
</comment>
<dbReference type="Proteomes" id="UP001433268">
    <property type="component" value="Unassembled WGS sequence"/>
</dbReference>
<evidence type="ECO:0000313" key="1">
    <source>
        <dbReference type="EMBL" id="KAK8070615.1"/>
    </source>
</evidence>
<accession>A0ABR1VHA3</accession>
<dbReference type="RefSeq" id="XP_066664423.1">
    <property type="nucleotide sequence ID" value="XM_066815133.1"/>
</dbReference>
<proteinExistence type="predicted"/>
<organism evidence="1 2">
    <name type="scientific">Apiospora hydei</name>
    <dbReference type="NCBI Taxonomy" id="1337664"/>
    <lineage>
        <taxon>Eukaryota</taxon>
        <taxon>Fungi</taxon>
        <taxon>Dikarya</taxon>
        <taxon>Ascomycota</taxon>
        <taxon>Pezizomycotina</taxon>
        <taxon>Sordariomycetes</taxon>
        <taxon>Xylariomycetidae</taxon>
        <taxon>Amphisphaeriales</taxon>
        <taxon>Apiosporaceae</taxon>
        <taxon>Apiospora</taxon>
    </lineage>
</organism>
<reference evidence="1 2" key="1">
    <citation type="submission" date="2023-01" db="EMBL/GenBank/DDBJ databases">
        <title>Analysis of 21 Apiospora genomes using comparative genomics revels a genus with tremendous synthesis potential of carbohydrate active enzymes and secondary metabolites.</title>
        <authorList>
            <person name="Sorensen T."/>
        </authorList>
    </citation>
    <scope>NUCLEOTIDE SEQUENCE [LARGE SCALE GENOMIC DNA]</scope>
    <source>
        <strain evidence="1 2">CBS 114990</strain>
    </source>
</reference>